<dbReference type="AlphaFoldDB" id="A0A6A5SPU1"/>
<accession>A0A6A5SPU1</accession>
<sequence length="183" mass="20286">MEGPLYMPNWGDVSKYELLAVIKSLNVQLADSKNPFDGIASAVLELTGLLLPVFTNAEENIAANTSPIDKSTPKFRASLAQHPLYLTDPILDDHEDMDGLLSQPNGLFALPIIFCFTYSSEPPKDEWSPFHAQGNVKGLLLRLLYNDASSERMGLATRLICASGQQTRVSYWQLGYHSIKFLP</sequence>
<gene>
    <name evidence="1" type="ORF">EJ02DRAFT_466332</name>
</gene>
<name>A0A6A5SPU1_9PLEO</name>
<keyword evidence="2" id="KW-1185">Reference proteome</keyword>
<evidence type="ECO:0000313" key="1">
    <source>
        <dbReference type="EMBL" id="KAF1941770.1"/>
    </source>
</evidence>
<dbReference type="Proteomes" id="UP000800038">
    <property type="component" value="Unassembled WGS sequence"/>
</dbReference>
<proteinExistence type="predicted"/>
<organism evidence="1 2">
    <name type="scientific">Clathrospora elynae</name>
    <dbReference type="NCBI Taxonomy" id="706981"/>
    <lineage>
        <taxon>Eukaryota</taxon>
        <taxon>Fungi</taxon>
        <taxon>Dikarya</taxon>
        <taxon>Ascomycota</taxon>
        <taxon>Pezizomycotina</taxon>
        <taxon>Dothideomycetes</taxon>
        <taxon>Pleosporomycetidae</taxon>
        <taxon>Pleosporales</taxon>
        <taxon>Diademaceae</taxon>
        <taxon>Clathrospora</taxon>
    </lineage>
</organism>
<evidence type="ECO:0000313" key="2">
    <source>
        <dbReference type="Proteomes" id="UP000800038"/>
    </source>
</evidence>
<protein>
    <submittedName>
        <fullName evidence="1">Uncharacterized protein</fullName>
    </submittedName>
</protein>
<reference evidence="1" key="1">
    <citation type="journal article" date="2020" name="Stud. Mycol.">
        <title>101 Dothideomycetes genomes: a test case for predicting lifestyles and emergence of pathogens.</title>
        <authorList>
            <person name="Haridas S."/>
            <person name="Albert R."/>
            <person name="Binder M."/>
            <person name="Bloem J."/>
            <person name="Labutti K."/>
            <person name="Salamov A."/>
            <person name="Andreopoulos B."/>
            <person name="Baker S."/>
            <person name="Barry K."/>
            <person name="Bills G."/>
            <person name="Bluhm B."/>
            <person name="Cannon C."/>
            <person name="Castanera R."/>
            <person name="Culley D."/>
            <person name="Daum C."/>
            <person name="Ezra D."/>
            <person name="Gonzalez J."/>
            <person name="Henrissat B."/>
            <person name="Kuo A."/>
            <person name="Liang C."/>
            <person name="Lipzen A."/>
            <person name="Lutzoni F."/>
            <person name="Magnuson J."/>
            <person name="Mondo S."/>
            <person name="Nolan M."/>
            <person name="Ohm R."/>
            <person name="Pangilinan J."/>
            <person name="Park H.-J."/>
            <person name="Ramirez L."/>
            <person name="Alfaro M."/>
            <person name="Sun H."/>
            <person name="Tritt A."/>
            <person name="Yoshinaga Y."/>
            <person name="Zwiers L.-H."/>
            <person name="Turgeon B."/>
            <person name="Goodwin S."/>
            <person name="Spatafora J."/>
            <person name="Crous P."/>
            <person name="Grigoriev I."/>
        </authorList>
    </citation>
    <scope>NUCLEOTIDE SEQUENCE</scope>
    <source>
        <strain evidence="1">CBS 161.51</strain>
    </source>
</reference>
<dbReference type="EMBL" id="ML976043">
    <property type="protein sequence ID" value="KAF1941770.1"/>
    <property type="molecule type" value="Genomic_DNA"/>
</dbReference>